<dbReference type="PROSITE" id="PS51725">
    <property type="entry name" value="ABM"/>
    <property type="match status" value="1"/>
</dbReference>
<dbReference type="Proteomes" id="UP000309215">
    <property type="component" value="Unassembled WGS sequence"/>
</dbReference>
<keyword evidence="2" id="KW-0560">Oxidoreductase</keyword>
<proteinExistence type="predicted"/>
<comment type="caution">
    <text evidence="2">The sequence shown here is derived from an EMBL/GenBank/DDBJ whole genome shotgun (WGS) entry which is preliminary data.</text>
</comment>
<accession>A0A4V5PPL9</accession>
<dbReference type="RefSeq" id="WP_136935748.1">
    <property type="nucleotide sequence ID" value="NZ_SSMQ01000098.1"/>
</dbReference>
<dbReference type="OrthoDB" id="9812754at2"/>
<name>A0A4V5PPL9_9BACT</name>
<dbReference type="Gene3D" id="3.30.70.100">
    <property type="match status" value="1"/>
</dbReference>
<keyword evidence="3" id="KW-1185">Reference proteome</keyword>
<organism evidence="2 3">
    <name type="scientific">Polyangium fumosum</name>
    <dbReference type="NCBI Taxonomy" id="889272"/>
    <lineage>
        <taxon>Bacteria</taxon>
        <taxon>Pseudomonadati</taxon>
        <taxon>Myxococcota</taxon>
        <taxon>Polyangia</taxon>
        <taxon>Polyangiales</taxon>
        <taxon>Polyangiaceae</taxon>
        <taxon>Polyangium</taxon>
    </lineage>
</organism>
<dbReference type="InterPro" id="IPR011008">
    <property type="entry name" value="Dimeric_a/b-barrel"/>
</dbReference>
<dbReference type="InterPro" id="IPR007138">
    <property type="entry name" value="ABM_dom"/>
</dbReference>
<sequence length="98" mass="11267">MVPFLIEYLSILRAEAAASVRREPGVISIFPMQQEETPTQIRIWEVYASRAAYEAHLRTPHFKHYETTTQPMVKSLRLVDMTALDPRAMPAILRKLNG</sequence>
<protein>
    <submittedName>
        <fullName evidence="2">Antibiotic biosynthesis monooxygenase</fullName>
    </submittedName>
</protein>
<evidence type="ECO:0000313" key="3">
    <source>
        <dbReference type="Proteomes" id="UP000309215"/>
    </source>
</evidence>
<dbReference type="AlphaFoldDB" id="A0A4V5PPL9"/>
<gene>
    <name evidence="2" type="ORF">E8A74_47130</name>
</gene>
<dbReference type="Pfam" id="PF03992">
    <property type="entry name" value="ABM"/>
    <property type="match status" value="1"/>
</dbReference>
<reference evidence="2 3" key="1">
    <citation type="submission" date="2019-04" db="EMBL/GenBank/DDBJ databases">
        <authorList>
            <person name="Li Y."/>
            <person name="Wang J."/>
        </authorList>
    </citation>
    <scope>NUCLEOTIDE SEQUENCE [LARGE SCALE GENOMIC DNA]</scope>
    <source>
        <strain evidence="2 3">DSM 14668</strain>
    </source>
</reference>
<dbReference type="EMBL" id="SSMQ01000098">
    <property type="protein sequence ID" value="TKC95257.1"/>
    <property type="molecule type" value="Genomic_DNA"/>
</dbReference>
<evidence type="ECO:0000313" key="2">
    <source>
        <dbReference type="EMBL" id="TKC95257.1"/>
    </source>
</evidence>
<feature type="domain" description="ABM" evidence="1">
    <location>
        <begin position="1"/>
        <end position="84"/>
    </location>
</feature>
<evidence type="ECO:0000259" key="1">
    <source>
        <dbReference type="PROSITE" id="PS51725"/>
    </source>
</evidence>
<dbReference type="GO" id="GO:0004497">
    <property type="term" value="F:monooxygenase activity"/>
    <property type="evidence" value="ECO:0007669"/>
    <property type="project" value="UniProtKB-KW"/>
</dbReference>
<keyword evidence="2" id="KW-0503">Monooxygenase</keyword>
<dbReference type="SUPFAM" id="SSF54909">
    <property type="entry name" value="Dimeric alpha+beta barrel"/>
    <property type="match status" value="1"/>
</dbReference>